<comment type="subcellular location">
    <subcellularLocation>
        <location evidence="1">Membrane</location>
        <topology evidence="1">Multi-pass membrane protein</topology>
    </subcellularLocation>
</comment>
<dbReference type="AlphaFoldDB" id="A0A8T2VHG1"/>
<protein>
    <recommendedName>
        <fullName evidence="6">ABC transmembrane type-1 domain-containing protein</fullName>
    </recommendedName>
</protein>
<accession>A0A8T2VHG1</accession>
<reference evidence="7" key="1">
    <citation type="submission" date="2021-08" db="EMBL/GenBank/DDBJ databases">
        <title>WGS assembly of Ceratopteris richardii.</title>
        <authorList>
            <person name="Marchant D.B."/>
            <person name="Chen G."/>
            <person name="Jenkins J."/>
            <person name="Shu S."/>
            <person name="Leebens-Mack J."/>
            <person name="Grimwood J."/>
            <person name="Schmutz J."/>
            <person name="Soltis P."/>
            <person name="Soltis D."/>
            <person name="Chen Z.-H."/>
        </authorList>
    </citation>
    <scope>NUCLEOTIDE SEQUENCE</scope>
    <source>
        <strain evidence="7">Whitten #5841</strain>
        <tissue evidence="7">Leaf</tissue>
    </source>
</reference>
<evidence type="ECO:0000256" key="4">
    <source>
        <dbReference type="ARBA" id="ARBA00023136"/>
    </source>
</evidence>
<name>A0A8T2VHG1_CERRI</name>
<dbReference type="SUPFAM" id="SSF90123">
    <property type="entry name" value="ABC transporter transmembrane region"/>
    <property type="match status" value="1"/>
</dbReference>
<proteinExistence type="predicted"/>
<evidence type="ECO:0000256" key="1">
    <source>
        <dbReference type="ARBA" id="ARBA00004141"/>
    </source>
</evidence>
<dbReference type="CDD" id="cd18572">
    <property type="entry name" value="ABC_6TM_TAP"/>
    <property type="match status" value="1"/>
</dbReference>
<dbReference type="EMBL" id="CM035406">
    <property type="protein sequence ID" value="KAH7446528.1"/>
    <property type="molecule type" value="Genomic_DNA"/>
</dbReference>
<comment type="caution">
    <text evidence="7">The sequence shown here is derived from an EMBL/GenBank/DDBJ whole genome shotgun (WGS) entry which is preliminary data.</text>
</comment>
<dbReference type="PANTHER" id="PTHR43394">
    <property type="entry name" value="ATP-DEPENDENT PERMEASE MDL1, MITOCHONDRIAL"/>
    <property type="match status" value="1"/>
</dbReference>
<dbReference type="Proteomes" id="UP000825935">
    <property type="component" value="Chromosome 1"/>
</dbReference>
<evidence type="ECO:0000313" key="8">
    <source>
        <dbReference type="Proteomes" id="UP000825935"/>
    </source>
</evidence>
<dbReference type="GO" id="GO:0015421">
    <property type="term" value="F:ABC-type oligopeptide transporter activity"/>
    <property type="evidence" value="ECO:0007669"/>
    <property type="project" value="TreeGrafter"/>
</dbReference>
<keyword evidence="8" id="KW-1185">Reference proteome</keyword>
<dbReference type="InterPro" id="IPR011527">
    <property type="entry name" value="ABC1_TM_dom"/>
</dbReference>
<dbReference type="PANTHER" id="PTHR43394:SF19">
    <property type="entry name" value="ABC TRANSPORTER B FAMILY"/>
    <property type="match status" value="1"/>
</dbReference>
<evidence type="ECO:0000256" key="3">
    <source>
        <dbReference type="ARBA" id="ARBA00022989"/>
    </source>
</evidence>
<dbReference type="Pfam" id="PF00664">
    <property type="entry name" value="ABC_membrane"/>
    <property type="match status" value="1"/>
</dbReference>
<dbReference type="InterPro" id="IPR036640">
    <property type="entry name" value="ABC1_TM_sf"/>
</dbReference>
<evidence type="ECO:0000313" key="7">
    <source>
        <dbReference type="EMBL" id="KAH7446528.1"/>
    </source>
</evidence>
<dbReference type="InterPro" id="IPR039421">
    <property type="entry name" value="Type_1_exporter"/>
</dbReference>
<organism evidence="7 8">
    <name type="scientific">Ceratopteris richardii</name>
    <name type="common">Triangle waterfern</name>
    <dbReference type="NCBI Taxonomy" id="49495"/>
    <lineage>
        <taxon>Eukaryota</taxon>
        <taxon>Viridiplantae</taxon>
        <taxon>Streptophyta</taxon>
        <taxon>Embryophyta</taxon>
        <taxon>Tracheophyta</taxon>
        <taxon>Polypodiopsida</taxon>
        <taxon>Polypodiidae</taxon>
        <taxon>Polypodiales</taxon>
        <taxon>Pteridineae</taxon>
        <taxon>Pteridaceae</taxon>
        <taxon>Parkerioideae</taxon>
        <taxon>Ceratopteris</taxon>
    </lineage>
</organism>
<feature type="transmembrane region" description="Helical" evidence="5">
    <location>
        <begin position="164"/>
        <end position="189"/>
    </location>
</feature>
<evidence type="ECO:0000256" key="5">
    <source>
        <dbReference type="SAM" id="Phobius"/>
    </source>
</evidence>
<keyword evidence="2 5" id="KW-0812">Transmembrane</keyword>
<dbReference type="PROSITE" id="PS50929">
    <property type="entry name" value="ABC_TM1F"/>
    <property type="match status" value="1"/>
</dbReference>
<feature type="transmembrane region" description="Helical" evidence="5">
    <location>
        <begin position="209"/>
        <end position="231"/>
    </location>
</feature>
<gene>
    <name evidence="7" type="ORF">KP509_01G060800</name>
</gene>
<feature type="transmembrane region" description="Helical" evidence="5">
    <location>
        <begin position="299"/>
        <end position="323"/>
    </location>
</feature>
<dbReference type="OrthoDB" id="1919663at2759"/>
<sequence length="488" mass="54465">MDARLYRHPPCLGTCAYPFTSPKKFLRIYISVRSADSRVEYKNLCFPVQYFCVAPLVGDRSRSRCSLRCTASSEGSVDNGNGAYSPTLPWVSSSSSSSSMGSSIGNRNNGTLFFGNLAPLLVSIRSFLPGGSWWKLHGFIDDSSCQTSFMSAMQRFRPLMAPDAILIGAAFVALIVAALSEIAIPHYMAATIFCVQSGLRHEFIQNTKHLAFFTLMFGLFSGLRGGCFGVANQILVRRMREKLYTTLLYQVLQEMSFFDKEPVGILTSRLGSDCQKVSQIISKDLNIMLRNALQGLGSLLYLTRISWSLALSTFTICMIMLYIMQLYGKYQRVAAKSGQDLVASANEVAEESFSLAAVVRVFGTESQEFTRYKKWTEKLFNVNLRQNVAYGLWNWSSQTLYHATQVVALIIGGSYVLMGKISAEQLTKFIFYSEWVVGSIWWVGDHWASLMQSIGASEEVFRLMQLPPSKQLIAGGNMKSNISEFIFN</sequence>
<keyword evidence="3 5" id="KW-1133">Transmembrane helix</keyword>
<dbReference type="Gene3D" id="1.20.1560.10">
    <property type="entry name" value="ABC transporter type 1, transmembrane domain"/>
    <property type="match status" value="1"/>
</dbReference>
<feature type="domain" description="ABC transmembrane type-1" evidence="6">
    <location>
        <begin position="169"/>
        <end position="452"/>
    </location>
</feature>
<evidence type="ECO:0000259" key="6">
    <source>
        <dbReference type="PROSITE" id="PS50929"/>
    </source>
</evidence>
<dbReference type="GO" id="GO:0005524">
    <property type="term" value="F:ATP binding"/>
    <property type="evidence" value="ECO:0007669"/>
    <property type="project" value="InterPro"/>
</dbReference>
<dbReference type="GO" id="GO:0016020">
    <property type="term" value="C:membrane"/>
    <property type="evidence" value="ECO:0007669"/>
    <property type="project" value="UniProtKB-SubCell"/>
</dbReference>
<feature type="transmembrane region" description="Helical" evidence="5">
    <location>
        <begin position="400"/>
        <end position="418"/>
    </location>
</feature>
<evidence type="ECO:0000256" key="2">
    <source>
        <dbReference type="ARBA" id="ARBA00022692"/>
    </source>
</evidence>
<keyword evidence="4 5" id="KW-0472">Membrane</keyword>